<evidence type="ECO:0000313" key="5">
    <source>
        <dbReference type="EMBL" id="GGG85546.1"/>
    </source>
</evidence>
<evidence type="ECO:0000256" key="2">
    <source>
        <dbReference type="ARBA" id="ARBA00023125"/>
    </source>
</evidence>
<evidence type="ECO:0000256" key="3">
    <source>
        <dbReference type="ARBA" id="ARBA00023163"/>
    </source>
</evidence>
<dbReference type="GO" id="GO:0003700">
    <property type="term" value="F:DNA-binding transcription factor activity"/>
    <property type="evidence" value="ECO:0007669"/>
    <property type="project" value="InterPro"/>
</dbReference>
<dbReference type="InterPro" id="IPR035418">
    <property type="entry name" value="AraC-bd_2"/>
</dbReference>
<accession>A0A8J3EJC9</accession>
<organism evidence="5 6">
    <name type="scientific">Salipiger pallidus</name>
    <dbReference type="NCBI Taxonomy" id="1775170"/>
    <lineage>
        <taxon>Bacteria</taxon>
        <taxon>Pseudomonadati</taxon>
        <taxon>Pseudomonadota</taxon>
        <taxon>Alphaproteobacteria</taxon>
        <taxon>Rhodobacterales</taxon>
        <taxon>Roseobacteraceae</taxon>
        <taxon>Salipiger</taxon>
    </lineage>
</organism>
<keyword evidence="1" id="KW-0805">Transcription regulation</keyword>
<dbReference type="Pfam" id="PF12833">
    <property type="entry name" value="HTH_18"/>
    <property type="match status" value="1"/>
</dbReference>
<gene>
    <name evidence="5" type="ORF">GCM10011415_39780</name>
</gene>
<dbReference type="PROSITE" id="PS01124">
    <property type="entry name" value="HTH_ARAC_FAMILY_2"/>
    <property type="match status" value="1"/>
</dbReference>
<evidence type="ECO:0000313" key="6">
    <source>
        <dbReference type="Proteomes" id="UP000617145"/>
    </source>
</evidence>
<comment type="caution">
    <text evidence="5">The sequence shown here is derived from an EMBL/GenBank/DDBJ whole genome shotgun (WGS) entry which is preliminary data.</text>
</comment>
<dbReference type="Pfam" id="PF14525">
    <property type="entry name" value="AraC_binding_2"/>
    <property type="match status" value="1"/>
</dbReference>
<name>A0A8J3EJC9_9RHOB</name>
<dbReference type="GO" id="GO:0043565">
    <property type="term" value="F:sequence-specific DNA binding"/>
    <property type="evidence" value="ECO:0007669"/>
    <property type="project" value="InterPro"/>
</dbReference>
<reference evidence="5" key="2">
    <citation type="submission" date="2020-09" db="EMBL/GenBank/DDBJ databases">
        <authorList>
            <person name="Sun Q."/>
            <person name="Zhou Y."/>
        </authorList>
    </citation>
    <scope>NUCLEOTIDE SEQUENCE</scope>
    <source>
        <strain evidence="5">CGMCC 1.15762</strain>
    </source>
</reference>
<reference evidence="5" key="1">
    <citation type="journal article" date="2014" name="Int. J. Syst. Evol. Microbiol.">
        <title>Complete genome sequence of Corynebacterium casei LMG S-19264T (=DSM 44701T), isolated from a smear-ripened cheese.</title>
        <authorList>
            <consortium name="US DOE Joint Genome Institute (JGI-PGF)"/>
            <person name="Walter F."/>
            <person name="Albersmeier A."/>
            <person name="Kalinowski J."/>
            <person name="Ruckert C."/>
        </authorList>
    </citation>
    <scope>NUCLEOTIDE SEQUENCE</scope>
    <source>
        <strain evidence="5">CGMCC 1.15762</strain>
    </source>
</reference>
<proteinExistence type="predicted"/>
<protein>
    <recommendedName>
        <fullName evidence="4">HTH araC/xylS-type domain-containing protein</fullName>
    </recommendedName>
</protein>
<dbReference type="InterPro" id="IPR020449">
    <property type="entry name" value="Tscrpt_reg_AraC-type_HTH"/>
</dbReference>
<dbReference type="InterPro" id="IPR009057">
    <property type="entry name" value="Homeodomain-like_sf"/>
</dbReference>
<dbReference type="PANTHER" id="PTHR46796">
    <property type="entry name" value="HTH-TYPE TRANSCRIPTIONAL ACTIVATOR RHAS-RELATED"/>
    <property type="match status" value="1"/>
</dbReference>
<dbReference type="Gene3D" id="1.10.10.60">
    <property type="entry name" value="Homeodomain-like"/>
    <property type="match status" value="1"/>
</dbReference>
<dbReference type="PRINTS" id="PR00032">
    <property type="entry name" value="HTHARAC"/>
</dbReference>
<keyword evidence="6" id="KW-1185">Reference proteome</keyword>
<dbReference type="SMART" id="SM00342">
    <property type="entry name" value="HTH_ARAC"/>
    <property type="match status" value="1"/>
</dbReference>
<keyword evidence="2" id="KW-0238">DNA-binding</keyword>
<dbReference type="Proteomes" id="UP000617145">
    <property type="component" value="Unassembled WGS sequence"/>
</dbReference>
<dbReference type="PANTHER" id="PTHR46796:SF6">
    <property type="entry name" value="ARAC SUBFAMILY"/>
    <property type="match status" value="1"/>
</dbReference>
<dbReference type="InterPro" id="IPR050204">
    <property type="entry name" value="AraC_XylS_family_regulators"/>
</dbReference>
<evidence type="ECO:0000259" key="4">
    <source>
        <dbReference type="PROSITE" id="PS01124"/>
    </source>
</evidence>
<dbReference type="SUPFAM" id="SSF46689">
    <property type="entry name" value="Homeodomain-like"/>
    <property type="match status" value="1"/>
</dbReference>
<feature type="domain" description="HTH araC/xylS-type" evidence="4">
    <location>
        <begin position="176"/>
        <end position="277"/>
    </location>
</feature>
<keyword evidence="3" id="KW-0804">Transcription</keyword>
<dbReference type="EMBL" id="BMJV01000011">
    <property type="protein sequence ID" value="GGG85546.1"/>
    <property type="molecule type" value="Genomic_DNA"/>
</dbReference>
<dbReference type="InterPro" id="IPR018060">
    <property type="entry name" value="HTH_AraC"/>
</dbReference>
<evidence type="ECO:0000256" key="1">
    <source>
        <dbReference type="ARBA" id="ARBA00023015"/>
    </source>
</evidence>
<dbReference type="AlphaFoldDB" id="A0A8J3EJC9"/>
<dbReference type="RefSeq" id="WP_188792043.1">
    <property type="nucleotide sequence ID" value="NZ_BMJV01000011.1"/>
</dbReference>
<sequence length="281" mass="30598">MTMRRHTPEPSCPTQLTLGPVNILHRGDAVTRLVNSGSTEPCYHLVFPMQSPLRFCQSGMTGEVRPGAYVLLRGDRFYDLTAFENLSQRVVVLPASALGARLMDVERHVGGRFGADPQMAALVSRTVSTTAQVFRTAPPRQPEALGAEMVALVALMLGAEEVSGPPSRSGRSRTRQRIIEHIERHLPDPGLAPADIARAVGISRSHLYALFADGGESVSEFVRNRRLQAAYELLVSDGHGGLAISEVAYRTGFRSPAHFSRSFSRQFNAAPRDVRASGAIR</sequence>